<evidence type="ECO:0000313" key="3">
    <source>
        <dbReference type="Proteomes" id="UP000434276"/>
    </source>
</evidence>
<organism evidence="2 3">
    <name type="scientific">Arabidopsis thaliana</name>
    <name type="common">Mouse-ear cress</name>
    <dbReference type="NCBI Taxonomy" id="3702"/>
    <lineage>
        <taxon>Eukaryota</taxon>
        <taxon>Viridiplantae</taxon>
        <taxon>Streptophyta</taxon>
        <taxon>Embryophyta</taxon>
        <taxon>Tracheophyta</taxon>
        <taxon>Spermatophyta</taxon>
        <taxon>Magnoliopsida</taxon>
        <taxon>eudicotyledons</taxon>
        <taxon>Gunneridae</taxon>
        <taxon>Pentapetalae</taxon>
        <taxon>rosids</taxon>
        <taxon>malvids</taxon>
        <taxon>Brassicales</taxon>
        <taxon>Brassicaceae</taxon>
        <taxon>Camelineae</taxon>
        <taxon>Arabidopsis</taxon>
    </lineage>
</organism>
<sequence>MRNISDLPNDLLVKILSLIPIKIAVSTSLLSKRWGSVWKLIPTLDYDGTYSAAALEFFGKFHTLVALRFMKLTIEDVHSTTCFRSVKNLSLLDVKFSSDKTVERLLSCFPILETLVVHRWGADNVKTFAICVPSLQSLNIRYTVGGYHNPKTDHGFVINAPSLKHLDIVDHFSGFCSLVNMPEQLDAEIHLRHIDSEKLLESLTSSKKLSLCLKPQTGSYPGGDFDQLVCLELCVMCCLDWLNLILRRSPKLQSLKLYQSRERNWSCRNSKHVRTKWEQPNSVPECLLVSLETVKWILYKGTQEEKDVVKYLLKNGNFIKTMSIRFSSVVTLEERIHIPMEFEFMGRINSSRCQLSFSKL</sequence>
<gene>
    <name evidence="2" type="ORF">C24_LOCUS25751</name>
</gene>
<reference evidence="2 3" key="1">
    <citation type="submission" date="2019-12" db="EMBL/GenBank/DDBJ databases">
        <authorList>
            <person name="Jiao W.-B."/>
            <person name="Schneeberger K."/>
        </authorList>
    </citation>
    <scope>NUCLEOTIDE SEQUENCE [LARGE SCALE GENOMIC DNA]</scope>
    <source>
        <strain evidence="3">cv. C24</strain>
    </source>
</reference>
<dbReference type="OrthoDB" id="1073753at2759"/>
<dbReference type="InterPro" id="IPR050232">
    <property type="entry name" value="FBL13/AtMIF1-like"/>
</dbReference>
<dbReference type="InterPro" id="IPR001810">
    <property type="entry name" value="F-box_dom"/>
</dbReference>
<dbReference type="PANTHER" id="PTHR31900:SF34">
    <property type="entry name" value="EMB|CAB62440.1-RELATED"/>
    <property type="match status" value="1"/>
</dbReference>
<dbReference type="PROSITE" id="PS50181">
    <property type="entry name" value="FBOX"/>
    <property type="match status" value="1"/>
</dbReference>
<dbReference type="InterPro" id="IPR053781">
    <property type="entry name" value="F-box_AtFBL13-like"/>
</dbReference>
<dbReference type="InterPro" id="IPR032675">
    <property type="entry name" value="LRR_dom_sf"/>
</dbReference>
<dbReference type="SMART" id="SM00579">
    <property type="entry name" value="FBD"/>
    <property type="match status" value="1"/>
</dbReference>
<protein>
    <recommendedName>
        <fullName evidence="1">F-box domain-containing protein</fullName>
    </recommendedName>
</protein>
<evidence type="ECO:0000259" key="1">
    <source>
        <dbReference type="PROSITE" id="PS50181"/>
    </source>
</evidence>
<dbReference type="PANTHER" id="PTHR31900">
    <property type="entry name" value="F-BOX/RNI SUPERFAMILY PROTEIN-RELATED"/>
    <property type="match status" value="1"/>
</dbReference>
<dbReference type="Pfam" id="PF24758">
    <property type="entry name" value="LRR_At5g56370"/>
    <property type="match status" value="1"/>
</dbReference>
<proteinExistence type="predicted"/>
<dbReference type="Pfam" id="PF08387">
    <property type="entry name" value="FBD"/>
    <property type="match status" value="1"/>
</dbReference>
<dbReference type="ExpressionAtlas" id="A0A5S9YFN9">
    <property type="expression patterns" value="baseline and differential"/>
</dbReference>
<dbReference type="InterPro" id="IPR006566">
    <property type="entry name" value="FBD"/>
</dbReference>
<dbReference type="Proteomes" id="UP000434276">
    <property type="component" value="Unassembled WGS sequence"/>
</dbReference>
<feature type="domain" description="F-box" evidence="1">
    <location>
        <begin position="1"/>
        <end position="53"/>
    </location>
</feature>
<name>A0A5S9YFN9_ARATH</name>
<dbReference type="SUPFAM" id="SSF81383">
    <property type="entry name" value="F-box domain"/>
    <property type="match status" value="1"/>
</dbReference>
<dbReference type="Gene3D" id="3.80.10.10">
    <property type="entry name" value="Ribonuclease Inhibitor"/>
    <property type="match status" value="1"/>
</dbReference>
<dbReference type="CDD" id="cd22160">
    <property type="entry name" value="F-box_AtFBL13-like"/>
    <property type="match status" value="1"/>
</dbReference>
<dbReference type="InterPro" id="IPR036047">
    <property type="entry name" value="F-box-like_dom_sf"/>
</dbReference>
<dbReference type="EMBL" id="CACSHJ010000096">
    <property type="protein sequence ID" value="CAA0410211.1"/>
    <property type="molecule type" value="Genomic_DNA"/>
</dbReference>
<dbReference type="Pfam" id="PF00646">
    <property type="entry name" value="F-box"/>
    <property type="match status" value="1"/>
</dbReference>
<evidence type="ECO:0000313" key="2">
    <source>
        <dbReference type="EMBL" id="CAA0410211.1"/>
    </source>
</evidence>
<dbReference type="Gene3D" id="1.20.1280.50">
    <property type="match status" value="1"/>
</dbReference>
<dbReference type="SUPFAM" id="SSF52058">
    <property type="entry name" value="L domain-like"/>
    <property type="match status" value="1"/>
</dbReference>
<dbReference type="InterPro" id="IPR055411">
    <property type="entry name" value="LRR_FXL15/At3g58940/PEG3-like"/>
</dbReference>
<dbReference type="AlphaFoldDB" id="A0A5S9YFN9"/>
<accession>A0A5S9YFN9</accession>